<proteinExistence type="inferred from homology"/>
<evidence type="ECO:0000256" key="1">
    <source>
        <dbReference type="ARBA" id="ARBA00001913"/>
    </source>
</evidence>
<dbReference type="InterPro" id="IPR017850">
    <property type="entry name" value="Alkaline_phosphatase_core_sf"/>
</dbReference>
<keyword evidence="4" id="KW-0732">Signal</keyword>
<accession>A0A517MAM3</accession>
<evidence type="ECO:0000313" key="9">
    <source>
        <dbReference type="EMBL" id="QDS91929.1"/>
    </source>
</evidence>
<evidence type="ECO:0000256" key="6">
    <source>
        <dbReference type="ARBA" id="ARBA00022837"/>
    </source>
</evidence>
<dbReference type="AlphaFoldDB" id="A0A517MAM3"/>
<feature type="region of interest" description="Disordered" evidence="7">
    <location>
        <begin position="190"/>
        <end position="211"/>
    </location>
</feature>
<dbReference type="EMBL" id="CP036262">
    <property type="protein sequence ID" value="QDS91929.1"/>
    <property type="molecule type" value="Genomic_DNA"/>
</dbReference>
<dbReference type="CDD" id="cd16144">
    <property type="entry name" value="ARS_like"/>
    <property type="match status" value="1"/>
</dbReference>
<keyword evidence="5 9" id="KW-0378">Hydrolase</keyword>
<dbReference type="EC" id="3.1.6.1" evidence="9"/>
<name>A0A517MAM3_9BACT</name>
<dbReference type="Pfam" id="PF00884">
    <property type="entry name" value="Sulfatase"/>
    <property type="match status" value="1"/>
</dbReference>
<feature type="domain" description="Sulfatase N-terminal" evidence="8">
    <location>
        <begin position="56"/>
        <end position="398"/>
    </location>
</feature>
<evidence type="ECO:0000256" key="3">
    <source>
        <dbReference type="ARBA" id="ARBA00022723"/>
    </source>
</evidence>
<keyword evidence="3" id="KW-0479">Metal-binding</keyword>
<dbReference type="GO" id="GO:0004065">
    <property type="term" value="F:arylsulfatase activity"/>
    <property type="evidence" value="ECO:0007669"/>
    <property type="project" value="UniProtKB-EC"/>
</dbReference>
<evidence type="ECO:0000256" key="4">
    <source>
        <dbReference type="ARBA" id="ARBA00022729"/>
    </source>
</evidence>
<organism evidence="9 10">
    <name type="scientific">Roseimaritima multifibrata</name>
    <dbReference type="NCBI Taxonomy" id="1930274"/>
    <lineage>
        <taxon>Bacteria</taxon>
        <taxon>Pseudomonadati</taxon>
        <taxon>Planctomycetota</taxon>
        <taxon>Planctomycetia</taxon>
        <taxon>Pirellulales</taxon>
        <taxon>Pirellulaceae</taxon>
        <taxon>Roseimaritima</taxon>
    </lineage>
</organism>
<dbReference type="InterPro" id="IPR000917">
    <property type="entry name" value="Sulfatase_N"/>
</dbReference>
<dbReference type="FunFam" id="3.40.720.10:FF:000065">
    <property type="entry name" value="Arylsulfatase A"/>
    <property type="match status" value="1"/>
</dbReference>
<evidence type="ECO:0000259" key="8">
    <source>
        <dbReference type="Pfam" id="PF00884"/>
    </source>
</evidence>
<evidence type="ECO:0000256" key="2">
    <source>
        <dbReference type="ARBA" id="ARBA00008779"/>
    </source>
</evidence>
<evidence type="ECO:0000256" key="5">
    <source>
        <dbReference type="ARBA" id="ARBA00022801"/>
    </source>
</evidence>
<dbReference type="Proteomes" id="UP000320672">
    <property type="component" value="Chromosome"/>
</dbReference>
<comment type="similarity">
    <text evidence="2">Belongs to the sulfatase family.</text>
</comment>
<dbReference type="Gene3D" id="3.30.1120.10">
    <property type="match status" value="1"/>
</dbReference>
<dbReference type="PANTHER" id="PTHR42693:SF42">
    <property type="entry name" value="ARYLSULFATASE G"/>
    <property type="match status" value="1"/>
</dbReference>
<dbReference type="OrthoDB" id="9783154at2"/>
<dbReference type="InterPro" id="IPR050738">
    <property type="entry name" value="Sulfatase"/>
</dbReference>
<reference evidence="9 10" key="1">
    <citation type="submission" date="2019-02" db="EMBL/GenBank/DDBJ databases">
        <title>Deep-cultivation of Planctomycetes and their phenomic and genomic characterization uncovers novel biology.</title>
        <authorList>
            <person name="Wiegand S."/>
            <person name="Jogler M."/>
            <person name="Boedeker C."/>
            <person name="Pinto D."/>
            <person name="Vollmers J."/>
            <person name="Rivas-Marin E."/>
            <person name="Kohn T."/>
            <person name="Peeters S.H."/>
            <person name="Heuer A."/>
            <person name="Rast P."/>
            <person name="Oberbeckmann S."/>
            <person name="Bunk B."/>
            <person name="Jeske O."/>
            <person name="Meyerdierks A."/>
            <person name="Storesund J.E."/>
            <person name="Kallscheuer N."/>
            <person name="Luecker S."/>
            <person name="Lage O.M."/>
            <person name="Pohl T."/>
            <person name="Merkel B.J."/>
            <person name="Hornburger P."/>
            <person name="Mueller R.-W."/>
            <person name="Bruemmer F."/>
            <person name="Labrenz M."/>
            <person name="Spormann A.M."/>
            <person name="Op den Camp H."/>
            <person name="Overmann J."/>
            <person name="Amann R."/>
            <person name="Jetten M.S.M."/>
            <person name="Mascher T."/>
            <person name="Medema M.H."/>
            <person name="Devos D.P."/>
            <person name="Kaster A.-K."/>
            <person name="Ovreas L."/>
            <person name="Rohde M."/>
            <person name="Galperin M.Y."/>
            <person name="Jogler C."/>
        </authorList>
    </citation>
    <scope>NUCLEOTIDE SEQUENCE [LARGE SCALE GENOMIC DNA]</scope>
    <source>
        <strain evidence="9 10">FF011L</strain>
    </source>
</reference>
<protein>
    <submittedName>
        <fullName evidence="9">Arylsulfatase</fullName>
        <ecNumber evidence="9">3.1.6.1</ecNumber>
    </submittedName>
</protein>
<dbReference type="PANTHER" id="PTHR42693">
    <property type="entry name" value="ARYLSULFATASE FAMILY MEMBER"/>
    <property type="match status" value="1"/>
</dbReference>
<dbReference type="SUPFAM" id="SSF53649">
    <property type="entry name" value="Alkaline phosphatase-like"/>
    <property type="match status" value="1"/>
</dbReference>
<dbReference type="KEGG" id="rml:FF011L_06650"/>
<gene>
    <name evidence="9" type="primary">atsA_6</name>
    <name evidence="9" type="ORF">FF011L_06650</name>
</gene>
<sequence>MFSLNVCHRLSESSPSPSRSLQPFSALSVFALTVFVHCFGAATESCAAPADRSDRPNILFILADDLGWRDLSGEGSSFYESPHLDGLAESGMRFTQGYATCQVCSPSRASIMTGKFPARHGITDWIGAASGTKWKRNDRILPSEYQHQLNQEETTIAEAFKEAGYRTFFAGKWHLGDKGSFPEDHGFEVNAGGHHRGSPPGGYFSPYKNPKLSDGPAGESLPIRLADETVTFIEQVQEENKQPFFAFLSFYSVHGPIQTTQPLWSKYQQKAKQADDPESRFLIDRTLPVRQVQDCPIYGGMIESMDDAVGRVLTALKRLGIDENTIVVFTSDNGGVSSGDAYSTSNLPLRGGKGRQWEGGIREPFFIRVPGLTEAGAVSDVPVTGADFYPTLLDLAGVPLMPGQHADGQSLKPLLSGGDIAERPLYWHYPHYGNQGGEPSSILRQNEWKLIHYYEDGRDELYNLRKDPSEQTDVAAENRPRVQQMSKKLQDWLQSVGAQIPQANPNFDEAEKKQWHRQIKSMQLPRLERKHAEYLEENFQPGKDWWGSLVDPS</sequence>
<comment type="cofactor">
    <cofactor evidence="1">
        <name>Ca(2+)</name>
        <dbReference type="ChEBI" id="CHEBI:29108"/>
    </cofactor>
</comment>
<evidence type="ECO:0000313" key="10">
    <source>
        <dbReference type="Proteomes" id="UP000320672"/>
    </source>
</evidence>
<dbReference type="InterPro" id="IPR024607">
    <property type="entry name" value="Sulfatase_CS"/>
</dbReference>
<evidence type="ECO:0000256" key="7">
    <source>
        <dbReference type="SAM" id="MobiDB-lite"/>
    </source>
</evidence>
<dbReference type="Gene3D" id="3.40.720.10">
    <property type="entry name" value="Alkaline Phosphatase, subunit A"/>
    <property type="match status" value="1"/>
</dbReference>
<dbReference type="PROSITE" id="PS00149">
    <property type="entry name" value="SULFATASE_2"/>
    <property type="match status" value="1"/>
</dbReference>
<keyword evidence="6" id="KW-0106">Calcium</keyword>
<keyword evidence="10" id="KW-1185">Reference proteome</keyword>
<dbReference type="GO" id="GO:0046872">
    <property type="term" value="F:metal ion binding"/>
    <property type="evidence" value="ECO:0007669"/>
    <property type="project" value="UniProtKB-KW"/>
</dbReference>